<feature type="region of interest" description="Disordered" evidence="1">
    <location>
        <begin position="1"/>
        <end position="23"/>
    </location>
</feature>
<dbReference type="STRING" id="1209926.A0A1G4AR78"/>
<organism evidence="2 3">
    <name type="scientific">Colletotrichum orchidophilum</name>
    <dbReference type="NCBI Taxonomy" id="1209926"/>
    <lineage>
        <taxon>Eukaryota</taxon>
        <taxon>Fungi</taxon>
        <taxon>Dikarya</taxon>
        <taxon>Ascomycota</taxon>
        <taxon>Pezizomycotina</taxon>
        <taxon>Sordariomycetes</taxon>
        <taxon>Hypocreomycetidae</taxon>
        <taxon>Glomerellales</taxon>
        <taxon>Glomerellaceae</taxon>
        <taxon>Colletotrichum</taxon>
    </lineage>
</organism>
<feature type="compositionally biased region" description="Basic and acidic residues" evidence="1">
    <location>
        <begin position="9"/>
        <end position="23"/>
    </location>
</feature>
<evidence type="ECO:0000256" key="1">
    <source>
        <dbReference type="SAM" id="MobiDB-lite"/>
    </source>
</evidence>
<evidence type="ECO:0000313" key="3">
    <source>
        <dbReference type="Proteomes" id="UP000176998"/>
    </source>
</evidence>
<name>A0A1G4AR78_9PEZI</name>
<protein>
    <submittedName>
        <fullName evidence="2">Subtilase</fullName>
    </submittedName>
</protein>
<dbReference type="GeneID" id="34566148"/>
<dbReference type="OrthoDB" id="10256524at2759"/>
<proteinExistence type="predicted"/>
<reference evidence="2 3" key="1">
    <citation type="submission" date="2016-09" db="EMBL/GenBank/DDBJ databases">
        <authorList>
            <person name="Capua I."/>
            <person name="De Benedictis P."/>
            <person name="Joannis T."/>
            <person name="Lombin L.H."/>
            <person name="Cattoli G."/>
        </authorList>
    </citation>
    <scope>NUCLEOTIDE SEQUENCE [LARGE SCALE GENOMIC DNA]</scope>
    <source>
        <strain evidence="2 3">IMI 309357</strain>
    </source>
</reference>
<sequence>MSWFQPSARDGHHAPTASRESERVCDMTSRAALPINVAGIVALYIGARGGRSTHGAGFAEALHACIVASGRAIPWSNGTTKGIRFWDPPLKIVSGLIDAVSVLNATSQLSGEANSALHEMHHFSRTPAIFESYWVAEAADAEILDVPRIKDLVEIEPLKIGTLLSLPSGGFKVAPASTSRDSPSLVTFYEWTRVSSGVNQTLLSQKYSFFTFDLSLAKSTNPPTKSAGGFTPAVVGETKYGGSVARFDVYNNANYPVFDPATDSVSNTFPKLFRTSLVTHPTSLGGSASRLTGAWKVQVSILIWDCCPLYGHIKSLKLTTRWRIVVLKPYGNPKASDNWEISETPMIEVLPLARGNSNALRH</sequence>
<comment type="caution">
    <text evidence="2">The sequence shown here is derived from an EMBL/GenBank/DDBJ whole genome shotgun (WGS) entry which is preliminary data.</text>
</comment>
<evidence type="ECO:0000313" key="2">
    <source>
        <dbReference type="EMBL" id="OHE91674.1"/>
    </source>
</evidence>
<keyword evidence="3" id="KW-1185">Reference proteome</keyword>
<dbReference type="EMBL" id="MJBS01000174">
    <property type="protein sequence ID" value="OHE91674.1"/>
    <property type="molecule type" value="Genomic_DNA"/>
</dbReference>
<dbReference type="AlphaFoldDB" id="A0A1G4AR78"/>
<accession>A0A1G4AR78</accession>
<dbReference type="RefSeq" id="XP_022468846.1">
    <property type="nucleotide sequence ID" value="XM_022624638.1"/>
</dbReference>
<dbReference type="Proteomes" id="UP000176998">
    <property type="component" value="Unassembled WGS sequence"/>
</dbReference>
<gene>
    <name evidence="2" type="ORF">CORC01_13020</name>
</gene>